<evidence type="ECO:0000256" key="2">
    <source>
        <dbReference type="SAM" id="SignalP"/>
    </source>
</evidence>
<organism evidence="4 5">
    <name type="scientific">Phenylobacterium terrae</name>
    <dbReference type="NCBI Taxonomy" id="2665495"/>
    <lineage>
        <taxon>Bacteria</taxon>
        <taxon>Pseudomonadati</taxon>
        <taxon>Pseudomonadota</taxon>
        <taxon>Alphaproteobacteria</taxon>
        <taxon>Caulobacterales</taxon>
        <taxon>Caulobacteraceae</taxon>
        <taxon>Phenylobacterium</taxon>
    </lineage>
</organism>
<evidence type="ECO:0000256" key="1">
    <source>
        <dbReference type="SAM" id="MobiDB-lite"/>
    </source>
</evidence>
<proteinExistence type="predicted"/>
<dbReference type="PANTHER" id="PTHR10579:SF43">
    <property type="entry name" value="ZINC FINGER (C3HC4-TYPE RING FINGER) FAMILY PROTEIN"/>
    <property type="match status" value="1"/>
</dbReference>
<feature type="chain" id="PRO_5047266218" evidence="2">
    <location>
        <begin position="26"/>
        <end position="617"/>
    </location>
</feature>
<feature type="region of interest" description="Disordered" evidence="1">
    <location>
        <begin position="61"/>
        <end position="88"/>
    </location>
</feature>
<evidence type="ECO:0000259" key="3">
    <source>
        <dbReference type="PROSITE" id="PS50234"/>
    </source>
</evidence>
<dbReference type="InterPro" id="IPR021908">
    <property type="entry name" value="YfbK_C"/>
</dbReference>
<dbReference type="InterPro" id="IPR022156">
    <property type="entry name" value="Uncharacterised_YfbK_N"/>
</dbReference>
<dbReference type="InterPro" id="IPR002035">
    <property type="entry name" value="VWF_A"/>
</dbReference>
<dbReference type="Pfam" id="PF12450">
    <property type="entry name" value="vWF_A"/>
    <property type="match status" value="1"/>
</dbReference>
<dbReference type="InterPro" id="IPR036465">
    <property type="entry name" value="vWFA_dom_sf"/>
</dbReference>
<dbReference type="EMBL" id="JBHUEY010000001">
    <property type="protein sequence ID" value="MFD1784334.1"/>
    <property type="molecule type" value="Genomic_DNA"/>
</dbReference>
<keyword evidence="5" id="KW-1185">Reference proteome</keyword>
<feature type="compositionally biased region" description="Pro residues" evidence="1">
    <location>
        <begin position="68"/>
        <end position="86"/>
    </location>
</feature>
<sequence>MARPIAQTLALISAFTLAGTPTAPASRTIGDGQVSPERCRELGFEVGDGPGMYRRGVVGGRTAQPSMAMPPPPPPPPVMQAPPPAPQTRMADIPSIPPLPVPPVQNRTEEVVVSGSRQMAPQAFAAPMFPGPPPGAVETERYPNAVSNPIKRVAEEPVSTFSIDVDTAAYANVRRFVQDGQRPPRDAVRVEELVNYFDYGYPRPASRAEPFATYVAVAPSPWSRDRQLMHIGLQGFELPQAQRPPLNLVFLIDTSGSMSPQDRLPLAKKSLNLLIDQLRPQDRVAMVAYAGSAGAVLAPTGGREKLKMRCALEALHAGGSTAGGQGLALAYALARERFDPTAVNRVILMTDGDFNVGVADPAKLKDFVAEQRKTGIYLSVYGFGRGNYQDLMMQTLAQNGNGTAAYVDSLMEARKLLRTDFSRGLFPIADDVKIQVEFNPAQVVEYRLIGYETRLLNREDFNNDRVDAGEVGSGASVTALYEITPAGAAPSSDPLRYSAPRPSASATSELAFLKVRYKLPGGAQSKLIARPIGPRDRYPSVEAAPEATRWAAAVAGYGQRLRGDPWLEDRFGWNEIAGLAQRARGEDPMGERAEFVQLVRAASEAASINAAGVAGGH</sequence>
<reference evidence="5" key="1">
    <citation type="journal article" date="2019" name="Int. J. Syst. Evol. Microbiol.">
        <title>The Global Catalogue of Microorganisms (GCM) 10K type strain sequencing project: providing services to taxonomists for standard genome sequencing and annotation.</title>
        <authorList>
            <consortium name="The Broad Institute Genomics Platform"/>
            <consortium name="The Broad Institute Genome Sequencing Center for Infectious Disease"/>
            <person name="Wu L."/>
            <person name="Ma J."/>
        </authorList>
    </citation>
    <scope>NUCLEOTIDE SEQUENCE [LARGE SCALE GENOMIC DNA]</scope>
    <source>
        <strain evidence="5">DFY28</strain>
    </source>
</reference>
<feature type="signal peptide" evidence="2">
    <location>
        <begin position="1"/>
        <end position="25"/>
    </location>
</feature>
<accession>A0ABW4N2C8</accession>
<keyword evidence="2" id="KW-0732">Signal</keyword>
<dbReference type="Pfam" id="PF12034">
    <property type="entry name" value="YfbK_C"/>
    <property type="match status" value="1"/>
</dbReference>
<gene>
    <name evidence="4" type="ORF">ACFSC0_13085</name>
</gene>
<dbReference type="SUPFAM" id="SSF53300">
    <property type="entry name" value="vWA-like"/>
    <property type="match status" value="1"/>
</dbReference>
<dbReference type="CDD" id="cd01465">
    <property type="entry name" value="vWA_subgroup"/>
    <property type="match status" value="1"/>
</dbReference>
<protein>
    <submittedName>
        <fullName evidence="4">von Willebrand factor type A domain-containing protein</fullName>
    </submittedName>
</protein>
<dbReference type="SMART" id="SM00327">
    <property type="entry name" value="VWA"/>
    <property type="match status" value="1"/>
</dbReference>
<dbReference type="Proteomes" id="UP001597237">
    <property type="component" value="Unassembled WGS sequence"/>
</dbReference>
<comment type="caution">
    <text evidence="4">The sequence shown here is derived from an EMBL/GenBank/DDBJ whole genome shotgun (WGS) entry which is preliminary data.</text>
</comment>
<dbReference type="InterPro" id="IPR051266">
    <property type="entry name" value="CLCR"/>
</dbReference>
<dbReference type="RefSeq" id="WP_377283716.1">
    <property type="nucleotide sequence ID" value="NZ_JBHRSI010000009.1"/>
</dbReference>
<dbReference type="Gene3D" id="3.40.50.410">
    <property type="entry name" value="von Willebrand factor, type A domain"/>
    <property type="match status" value="1"/>
</dbReference>
<dbReference type="PANTHER" id="PTHR10579">
    <property type="entry name" value="CALCIUM-ACTIVATED CHLORIDE CHANNEL REGULATOR"/>
    <property type="match status" value="1"/>
</dbReference>
<evidence type="ECO:0000313" key="5">
    <source>
        <dbReference type="Proteomes" id="UP001597237"/>
    </source>
</evidence>
<dbReference type="PROSITE" id="PS50234">
    <property type="entry name" value="VWFA"/>
    <property type="match status" value="1"/>
</dbReference>
<dbReference type="Pfam" id="PF00092">
    <property type="entry name" value="VWA"/>
    <property type="match status" value="1"/>
</dbReference>
<evidence type="ECO:0000313" key="4">
    <source>
        <dbReference type="EMBL" id="MFD1784334.1"/>
    </source>
</evidence>
<name>A0ABW4N2C8_9CAUL</name>
<feature type="domain" description="VWFA" evidence="3">
    <location>
        <begin position="247"/>
        <end position="432"/>
    </location>
</feature>